<dbReference type="EMBL" id="CP071249">
    <property type="protein sequence ID" value="UUF06538.1"/>
    <property type="molecule type" value="Genomic_DNA"/>
</dbReference>
<dbReference type="AlphaFoldDB" id="A0A9Q9CF34"/>
<protein>
    <submittedName>
        <fullName evidence="2">Dipicolinate synthase</fullName>
    </submittedName>
</protein>
<dbReference type="Proteomes" id="UP001058016">
    <property type="component" value="Chromosome"/>
</dbReference>
<reference evidence="2 3" key="1">
    <citation type="submission" date="2021-03" db="EMBL/GenBank/DDBJ databases">
        <title>Comparative Genomics and Metabolomics in the genus Turicibacter.</title>
        <authorList>
            <person name="Maki J."/>
            <person name="Looft T."/>
        </authorList>
    </citation>
    <scope>NUCLEOTIDE SEQUENCE</scope>
    <source>
        <strain evidence="2">ISU324</strain>
        <strain evidence="1 3">MMM721</strain>
    </source>
</reference>
<dbReference type="Gene3D" id="3.40.50.720">
    <property type="entry name" value="NAD(P)-binding Rossmann-like Domain"/>
    <property type="match status" value="1"/>
</dbReference>
<dbReference type="InterPro" id="IPR036291">
    <property type="entry name" value="NAD(P)-bd_dom_sf"/>
</dbReference>
<dbReference type="RefSeq" id="WP_055276544.1">
    <property type="nucleotide sequence ID" value="NZ_CP071249.1"/>
</dbReference>
<evidence type="ECO:0000313" key="3">
    <source>
        <dbReference type="Proteomes" id="UP001058016"/>
    </source>
</evidence>
<evidence type="ECO:0000313" key="4">
    <source>
        <dbReference type="Proteomes" id="UP001058072"/>
    </source>
</evidence>
<evidence type="ECO:0000313" key="2">
    <source>
        <dbReference type="EMBL" id="UUF07789.1"/>
    </source>
</evidence>
<dbReference type="SUPFAM" id="SSF51735">
    <property type="entry name" value="NAD(P)-binding Rossmann-fold domains"/>
    <property type="match status" value="1"/>
</dbReference>
<keyword evidence="3" id="KW-1185">Reference proteome</keyword>
<proteinExistence type="predicted"/>
<dbReference type="Proteomes" id="UP001058072">
    <property type="component" value="Chromosome"/>
</dbReference>
<accession>A0A9Q9CF34</accession>
<sequence length="278" mass="31639">MILIINNDKRMNYLSEYIRDSGLDLVQYYRDSVSFDFHILKETHYFILPFGGISESGQIANTHLRLTEEVLLSLPEDCVIFTPIRYPKLMALLKSVPRKCEVIFDYDEVAIYNSIPTAEGVIYNIIKNTDITIHQAEILVIGSGRTSLTIARDLKALGAYVSVTFRKKKDEARLFEMGLHPIHIDLMVEDLHHYDVIVNTVPAMVLDEKALNHVRKDCYIMDVSSKPGGVDFDYAKQLGIQSELAGSLPSIVAPKTAAYYLFRFVRDYIALNEKKGRL</sequence>
<gene>
    <name evidence="1" type="ORF">J0J69_02835</name>
    <name evidence="2" type="ORF">J0J70_09180</name>
</gene>
<name>A0A9Q9CF34_9FIRM</name>
<evidence type="ECO:0000313" key="1">
    <source>
        <dbReference type="EMBL" id="UUF06538.1"/>
    </source>
</evidence>
<organism evidence="2 4">
    <name type="scientific">Turicibacter bilis</name>
    <dbReference type="NCBI Taxonomy" id="2735723"/>
    <lineage>
        <taxon>Bacteria</taxon>
        <taxon>Bacillati</taxon>
        <taxon>Bacillota</taxon>
        <taxon>Erysipelotrichia</taxon>
        <taxon>Erysipelotrichales</taxon>
        <taxon>Turicibacteraceae</taxon>
        <taxon>Turicibacter</taxon>
    </lineage>
</organism>
<dbReference type="EMBL" id="CP071250">
    <property type="protein sequence ID" value="UUF07789.1"/>
    <property type="molecule type" value="Genomic_DNA"/>
</dbReference>